<dbReference type="InterPro" id="IPR011048">
    <property type="entry name" value="Haem_d1_sf"/>
</dbReference>
<gene>
    <name evidence="1" type="ORF">HKK74_04255</name>
</gene>
<dbReference type="EMBL" id="JABVEC010000002">
    <property type="protein sequence ID" value="MBC6464710.1"/>
    <property type="molecule type" value="Genomic_DNA"/>
</dbReference>
<dbReference type="PROSITE" id="PS51257">
    <property type="entry name" value="PROKAR_LIPOPROTEIN"/>
    <property type="match status" value="1"/>
</dbReference>
<dbReference type="InterPro" id="IPR015943">
    <property type="entry name" value="WD40/YVTN_repeat-like_dom_sf"/>
</dbReference>
<dbReference type="SUPFAM" id="SSF51004">
    <property type="entry name" value="C-terminal (heme d1) domain of cytochrome cd1-nitrite reductase"/>
    <property type="match status" value="1"/>
</dbReference>
<evidence type="ECO:0000313" key="1">
    <source>
        <dbReference type="EMBL" id="MBC6464710.1"/>
    </source>
</evidence>
<comment type="caution">
    <text evidence="1">The sequence shown here is derived from an EMBL/GenBank/DDBJ whole genome shotgun (WGS) entry which is preliminary data.</text>
</comment>
<keyword evidence="2" id="KW-1185">Reference proteome</keyword>
<dbReference type="PANTHER" id="PTHR47197:SF3">
    <property type="entry name" value="DIHYDRO-HEME D1 DEHYDROGENASE"/>
    <property type="match status" value="1"/>
</dbReference>
<proteinExistence type="predicted"/>
<sequence length="411" mass="44021">MARVRERRWPRGALAGVCAGLAVLSGCRSPVPFYADGHRPDAPVFGLGGPMPYVEPDDAATARPDVSGGRTGGLAEASRALGRIAPVYGWTRPGMLSAAVRGLPARIWVTNTARRAVELIDPETLQVVRRLRVGNVPREIVPSWDLRTLWISDGGGTLVPMDARTGRRGAPVAVASPHDLYFTPDGRTALVMTGTLRRIDFRDPRTMRLHYALRVPCDGVGHADFSATGDYVIATCERSGQVVRVDPRRRTVTGVLLLHRRAAPKDVRLSPDGTVFYVSDPVAEGVWVIDAERFGKLGFIRTGPGAGGLTPSRDGTILYVSGRGTISLIDFAARRVVGRWRLPNAGSTGMGGVSADGKVLWLPGRSPDLVYAISTETGRPVHAIRAGTGAVGLCVFPQPGRYSLGHTGNFR</sequence>
<dbReference type="RefSeq" id="WP_187241706.1">
    <property type="nucleotide sequence ID" value="NZ_BAAAOK010000008.1"/>
</dbReference>
<protein>
    <submittedName>
        <fullName evidence="1">YncE family protein</fullName>
    </submittedName>
</protein>
<dbReference type="Gene3D" id="2.130.10.10">
    <property type="entry name" value="YVTN repeat-like/Quinoprotein amine dehydrogenase"/>
    <property type="match status" value="2"/>
</dbReference>
<accession>A0ABR7LJN0</accession>
<reference evidence="1 2" key="1">
    <citation type="submission" date="2020-06" db="EMBL/GenBank/DDBJ databases">
        <title>Actinomadura xiongansis sp. nov., isolated from soil of Baiyangdian.</title>
        <authorList>
            <person name="Zhang X."/>
        </authorList>
    </citation>
    <scope>NUCLEOTIDE SEQUENCE [LARGE SCALE GENOMIC DNA]</scope>
    <source>
        <strain evidence="1 2">HBUM206468</strain>
    </source>
</reference>
<dbReference type="InterPro" id="IPR051200">
    <property type="entry name" value="Host-pathogen_enzymatic-act"/>
</dbReference>
<dbReference type="PANTHER" id="PTHR47197">
    <property type="entry name" value="PROTEIN NIRF"/>
    <property type="match status" value="1"/>
</dbReference>
<organism evidence="1 2">
    <name type="scientific">Actinomadura alba</name>
    <dbReference type="NCBI Taxonomy" id="406431"/>
    <lineage>
        <taxon>Bacteria</taxon>
        <taxon>Bacillati</taxon>
        <taxon>Actinomycetota</taxon>
        <taxon>Actinomycetes</taxon>
        <taxon>Streptosporangiales</taxon>
        <taxon>Thermomonosporaceae</taxon>
        <taxon>Actinomadura</taxon>
    </lineage>
</organism>
<name>A0ABR7LJN0_9ACTN</name>
<evidence type="ECO:0000313" key="2">
    <source>
        <dbReference type="Proteomes" id="UP000805614"/>
    </source>
</evidence>
<dbReference type="Proteomes" id="UP000805614">
    <property type="component" value="Unassembled WGS sequence"/>
</dbReference>